<dbReference type="InterPro" id="IPR050273">
    <property type="entry name" value="GppA/Ppx_hydrolase"/>
</dbReference>
<dbReference type="InterPro" id="IPR048950">
    <property type="entry name" value="Ppx_GppA_C"/>
</dbReference>
<protein>
    <recommendedName>
        <fullName evidence="1">Ppx/GppA phosphatase C-terminal domain-containing protein</fullName>
    </recommendedName>
</protein>
<evidence type="ECO:0000313" key="2">
    <source>
        <dbReference type="EMBL" id="CAA9435814.1"/>
    </source>
</evidence>
<dbReference type="PANTHER" id="PTHR30005:SF0">
    <property type="entry name" value="RETROGRADE REGULATION PROTEIN 2"/>
    <property type="match status" value="1"/>
</dbReference>
<proteinExistence type="predicted"/>
<dbReference type="PANTHER" id="PTHR30005">
    <property type="entry name" value="EXOPOLYPHOSPHATASE"/>
    <property type="match status" value="1"/>
</dbReference>
<dbReference type="Pfam" id="PF21447">
    <property type="entry name" value="Ppx-GppA_III"/>
    <property type="match status" value="1"/>
</dbReference>
<dbReference type="EMBL" id="CADCUQ010000877">
    <property type="protein sequence ID" value="CAA9435814.1"/>
    <property type="molecule type" value="Genomic_DNA"/>
</dbReference>
<dbReference type="Gene3D" id="1.10.3210.10">
    <property type="entry name" value="Hypothetical protein af1432"/>
    <property type="match status" value="1"/>
</dbReference>
<reference evidence="2" key="1">
    <citation type="submission" date="2020-02" db="EMBL/GenBank/DDBJ databases">
        <authorList>
            <person name="Meier V. D."/>
        </authorList>
    </citation>
    <scope>NUCLEOTIDE SEQUENCE</scope>
    <source>
        <strain evidence="2">AVDCRST_MAG64</strain>
    </source>
</reference>
<evidence type="ECO:0000259" key="1">
    <source>
        <dbReference type="Pfam" id="PF21447"/>
    </source>
</evidence>
<accession>A0A6J4QBC9</accession>
<dbReference type="AlphaFoldDB" id="A0A6J4QBC9"/>
<sequence>MHLRIGNHEPACPKFYAVERWVARRLGGVRHERQVAAIAANLFDLTQHLHGLTLADRRMLRLAAMVHDVGRSVCKAEHPTEGAWMVLGDTSLPLTAAERRGLAYLTCYHRGAVPAPGHDAVLHASDDHDRLLRQLALLRAADALDSRSLVPGRLVFALVGPDPVRRAGGAARTLLRATCYTQTDCPKSRRVYRRRKKFRLLEEMLGVRMEVDIARAEALRLVA</sequence>
<organism evidence="2">
    <name type="scientific">uncultured Phycisphaerae bacterium</name>
    <dbReference type="NCBI Taxonomy" id="904963"/>
    <lineage>
        <taxon>Bacteria</taxon>
        <taxon>Pseudomonadati</taxon>
        <taxon>Planctomycetota</taxon>
        <taxon>Phycisphaerae</taxon>
        <taxon>environmental samples</taxon>
    </lineage>
</organism>
<name>A0A6J4QBC9_9BACT</name>
<gene>
    <name evidence="2" type="ORF">AVDCRST_MAG64-3813</name>
</gene>
<dbReference type="SUPFAM" id="SSF109604">
    <property type="entry name" value="HD-domain/PDEase-like"/>
    <property type="match status" value="1"/>
</dbReference>
<feature type="domain" description="Ppx/GppA phosphatase C-terminal" evidence="1">
    <location>
        <begin position="30"/>
        <end position="145"/>
    </location>
</feature>